<evidence type="ECO:0000313" key="1">
    <source>
        <dbReference type="EMBL" id="GAI17656.1"/>
    </source>
</evidence>
<dbReference type="EMBL" id="BARV01005779">
    <property type="protein sequence ID" value="GAI17656.1"/>
    <property type="molecule type" value="Genomic_DNA"/>
</dbReference>
<dbReference type="NCBIfam" id="TIGR02436">
    <property type="entry name" value="four helix bundle protein"/>
    <property type="match status" value="1"/>
</dbReference>
<dbReference type="SUPFAM" id="SSF158446">
    <property type="entry name" value="IVS-encoded protein-like"/>
    <property type="match status" value="1"/>
</dbReference>
<dbReference type="AlphaFoldDB" id="X1MHW7"/>
<comment type="caution">
    <text evidence="1">The sequence shown here is derived from an EMBL/GenBank/DDBJ whole genome shotgun (WGS) entry which is preliminary data.</text>
</comment>
<gene>
    <name evidence="1" type="ORF">S06H3_11735</name>
</gene>
<name>X1MHW7_9ZZZZ</name>
<dbReference type="Gene3D" id="1.20.1440.60">
    <property type="entry name" value="23S rRNA-intervening sequence"/>
    <property type="match status" value="1"/>
</dbReference>
<evidence type="ECO:0008006" key="2">
    <source>
        <dbReference type="Google" id="ProtNLM"/>
    </source>
</evidence>
<protein>
    <recommendedName>
        <fullName evidence="2">Four helix bundle protein</fullName>
    </recommendedName>
</protein>
<organism evidence="1">
    <name type="scientific">marine sediment metagenome</name>
    <dbReference type="NCBI Taxonomy" id="412755"/>
    <lineage>
        <taxon>unclassified sequences</taxon>
        <taxon>metagenomes</taxon>
        <taxon>ecological metagenomes</taxon>
    </lineage>
</organism>
<accession>X1MHW7</accession>
<proteinExistence type="predicted"/>
<sequence>MSIAYASLSELETQYLLAIDLKYTKSNDIIENLFKEIGRMLYRMIHPIH</sequence>
<dbReference type="InterPro" id="IPR012657">
    <property type="entry name" value="23S_rRNA-intervening_sequence"/>
</dbReference>
<dbReference type="InterPro" id="IPR036583">
    <property type="entry name" value="23S_rRNA_IVS_sf"/>
</dbReference>
<reference evidence="1" key="1">
    <citation type="journal article" date="2014" name="Front. Microbiol.">
        <title>High frequency of phylogenetically diverse reductive dehalogenase-homologous genes in deep subseafloor sedimentary metagenomes.</title>
        <authorList>
            <person name="Kawai M."/>
            <person name="Futagami T."/>
            <person name="Toyoda A."/>
            <person name="Takaki Y."/>
            <person name="Nishi S."/>
            <person name="Hori S."/>
            <person name="Arai W."/>
            <person name="Tsubouchi T."/>
            <person name="Morono Y."/>
            <person name="Uchiyama I."/>
            <person name="Ito T."/>
            <person name="Fujiyama A."/>
            <person name="Inagaki F."/>
            <person name="Takami H."/>
        </authorList>
    </citation>
    <scope>NUCLEOTIDE SEQUENCE</scope>
    <source>
        <strain evidence="1">Expedition CK06-06</strain>
    </source>
</reference>